<proteinExistence type="predicted"/>
<protein>
    <submittedName>
        <fullName evidence="1">Uncharacterized protein</fullName>
    </submittedName>
</protein>
<sequence length="23" mass="2739">MWDLMPLVLLMLKPHFLSSQLIL</sequence>
<accession>A0A0A8Z2H2</accession>
<organism evidence="1">
    <name type="scientific">Arundo donax</name>
    <name type="common">Giant reed</name>
    <name type="synonym">Donax arundinaceus</name>
    <dbReference type="NCBI Taxonomy" id="35708"/>
    <lineage>
        <taxon>Eukaryota</taxon>
        <taxon>Viridiplantae</taxon>
        <taxon>Streptophyta</taxon>
        <taxon>Embryophyta</taxon>
        <taxon>Tracheophyta</taxon>
        <taxon>Spermatophyta</taxon>
        <taxon>Magnoliopsida</taxon>
        <taxon>Liliopsida</taxon>
        <taxon>Poales</taxon>
        <taxon>Poaceae</taxon>
        <taxon>PACMAD clade</taxon>
        <taxon>Arundinoideae</taxon>
        <taxon>Arundineae</taxon>
        <taxon>Arundo</taxon>
    </lineage>
</organism>
<dbReference type="AlphaFoldDB" id="A0A0A8Z2H2"/>
<dbReference type="EMBL" id="GBRH01266945">
    <property type="protein sequence ID" value="JAD30950.1"/>
    <property type="molecule type" value="Transcribed_RNA"/>
</dbReference>
<reference evidence="1" key="2">
    <citation type="journal article" date="2015" name="Data Brief">
        <title>Shoot transcriptome of the giant reed, Arundo donax.</title>
        <authorList>
            <person name="Barrero R.A."/>
            <person name="Guerrero F.D."/>
            <person name="Moolhuijzen P."/>
            <person name="Goolsby J.A."/>
            <person name="Tidwell J."/>
            <person name="Bellgard S.E."/>
            <person name="Bellgard M.I."/>
        </authorList>
    </citation>
    <scope>NUCLEOTIDE SEQUENCE</scope>
    <source>
        <tissue evidence="1">Shoot tissue taken approximately 20 cm above the soil surface</tissue>
    </source>
</reference>
<reference evidence="1" key="1">
    <citation type="submission" date="2014-09" db="EMBL/GenBank/DDBJ databases">
        <authorList>
            <person name="Magalhaes I.L.F."/>
            <person name="Oliveira U."/>
            <person name="Santos F.R."/>
            <person name="Vidigal T.H.D.A."/>
            <person name="Brescovit A.D."/>
            <person name="Santos A.J."/>
        </authorList>
    </citation>
    <scope>NUCLEOTIDE SEQUENCE</scope>
    <source>
        <tissue evidence="1">Shoot tissue taken approximately 20 cm above the soil surface</tissue>
    </source>
</reference>
<name>A0A0A8Z2H2_ARUDO</name>
<evidence type="ECO:0000313" key="1">
    <source>
        <dbReference type="EMBL" id="JAD30950.1"/>
    </source>
</evidence>